<gene>
    <name evidence="1" type="ORF">Pint_04656</name>
</gene>
<proteinExistence type="predicted"/>
<evidence type="ECO:0000313" key="2">
    <source>
        <dbReference type="Proteomes" id="UP001163603"/>
    </source>
</evidence>
<evidence type="ECO:0000313" key="1">
    <source>
        <dbReference type="EMBL" id="KAJ0046556.1"/>
    </source>
</evidence>
<dbReference type="EMBL" id="CM047738">
    <property type="protein sequence ID" value="KAJ0046556.1"/>
    <property type="molecule type" value="Genomic_DNA"/>
</dbReference>
<accession>A0ACC0Z8H6</accession>
<dbReference type="Proteomes" id="UP001163603">
    <property type="component" value="Chromosome 3"/>
</dbReference>
<comment type="caution">
    <text evidence="1">The sequence shown here is derived from an EMBL/GenBank/DDBJ whole genome shotgun (WGS) entry which is preliminary data.</text>
</comment>
<protein>
    <submittedName>
        <fullName evidence="1">Uncharacterized protein</fullName>
    </submittedName>
</protein>
<keyword evidence="2" id="KW-1185">Reference proteome</keyword>
<name>A0ACC0Z8H6_9ROSI</name>
<organism evidence="1 2">
    <name type="scientific">Pistacia integerrima</name>
    <dbReference type="NCBI Taxonomy" id="434235"/>
    <lineage>
        <taxon>Eukaryota</taxon>
        <taxon>Viridiplantae</taxon>
        <taxon>Streptophyta</taxon>
        <taxon>Embryophyta</taxon>
        <taxon>Tracheophyta</taxon>
        <taxon>Spermatophyta</taxon>
        <taxon>Magnoliopsida</taxon>
        <taxon>eudicotyledons</taxon>
        <taxon>Gunneridae</taxon>
        <taxon>Pentapetalae</taxon>
        <taxon>rosids</taxon>
        <taxon>malvids</taxon>
        <taxon>Sapindales</taxon>
        <taxon>Anacardiaceae</taxon>
        <taxon>Pistacia</taxon>
    </lineage>
</organism>
<reference evidence="2" key="1">
    <citation type="journal article" date="2023" name="G3 (Bethesda)">
        <title>Genome assembly and association tests identify interacting loci associated with vigor, precocity, and sex in interspecific pistachio rootstocks.</title>
        <authorList>
            <person name="Palmer W."/>
            <person name="Jacygrad E."/>
            <person name="Sagayaradj S."/>
            <person name="Cavanaugh K."/>
            <person name="Han R."/>
            <person name="Bertier L."/>
            <person name="Beede B."/>
            <person name="Kafkas S."/>
            <person name="Golino D."/>
            <person name="Preece J."/>
            <person name="Michelmore R."/>
        </authorList>
    </citation>
    <scope>NUCLEOTIDE SEQUENCE [LARGE SCALE GENOMIC DNA]</scope>
</reference>
<sequence>MIIDILIKDLTDLQSGVVVKGRKRMVWRKEYLDVALVPSGLLIMLCYHLYLLYRCLKFPEKTAIGYENHCRKAWVEKTVQLEAKDRGFALGVINGTISASTFLASISLALSSLIGAWMGSSSHNIFTSIFIYGDTSSSIVSIKYISLLICFLLAFGSFLQCVRCFVHANFLISMPNTDIPLKYAQKAVIRGSIFWSVGLRAIYFATTLLMWIFGPIPMFAASVTMVIVLHILDSNSNPLHLFEPAKTPNLFKRIGEEVNAVARVLELQERAQGNGSKTPDDKQ</sequence>